<dbReference type="InterPro" id="IPR039420">
    <property type="entry name" value="WalR-like"/>
</dbReference>
<dbReference type="SMART" id="SM00448">
    <property type="entry name" value="REC"/>
    <property type="match status" value="1"/>
</dbReference>
<dbReference type="Proteomes" id="UP001485459">
    <property type="component" value="Chromosome"/>
</dbReference>
<evidence type="ECO:0000259" key="4">
    <source>
        <dbReference type="PROSITE" id="PS50043"/>
    </source>
</evidence>
<protein>
    <submittedName>
        <fullName evidence="6">Response regulator transcription factor</fullName>
    </submittedName>
</protein>
<evidence type="ECO:0000259" key="5">
    <source>
        <dbReference type="PROSITE" id="PS50110"/>
    </source>
</evidence>
<feature type="modified residue" description="4-aspartylphosphate" evidence="3">
    <location>
        <position position="54"/>
    </location>
</feature>
<dbReference type="PRINTS" id="PR00038">
    <property type="entry name" value="HTHLUXR"/>
</dbReference>
<evidence type="ECO:0000256" key="1">
    <source>
        <dbReference type="ARBA" id="ARBA00022553"/>
    </source>
</evidence>
<keyword evidence="2" id="KW-0238">DNA-binding</keyword>
<sequence length="214" mass="23821">MKSVLVSEDHAIVRFGITAIIRDILDPVKVVEAADFDETIRQLSEQTFDLLILDINIPGGNNLQMISAVRLRQPGIRILIFSGYDEQMFGINYIQAGADGYLEKHAPEEEIRRAILTMAEDGKYLTPGIRTRLLDHHGHHGHPSSPEAANPLLALSGREKEVMLLLGKGMSVMNIAKTLNIQVTTVSTYKSRIFEKLNVNSVIGLAEMIRLYSN</sequence>
<dbReference type="PROSITE" id="PS50043">
    <property type="entry name" value="HTH_LUXR_2"/>
    <property type="match status" value="1"/>
</dbReference>
<reference evidence="7" key="1">
    <citation type="submission" date="2024-03" db="EMBL/GenBank/DDBJ databases">
        <title>Chitinophaga horti sp. nov., isolated from garden soil.</title>
        <authorList>
            <person name="Lee D.S."/>
            <person name="Han D.M."/>
            <person name="Baek J.H."/>
            <person name="Choi D.G."/>
            <person name="Jeon J.H."/>
            <person name="Jeon C.O."/>
        </authorList>
    </citation>
    <scope>NUCLEOTIDE SEQUENCE [LARGE SCALE GENOMIC DNA]</scope>
    <source>
        <strain evidence="7">GPA1</strain>
    </source>
</reference>
<dbReference type="Gene3D" id="3.40.50.2300">
    <property type="match status" value="1"/>
</dbReference>
<name>A0ABZ2YRI6_9BACT</name>
<dbReference type="SMART" id="SM00421">
    <property type="entry name" value="HTH_LUXR"/>
    <property type="match status" value="1"/>
</dbReference>
<evidence type="ECO:0000313" key="7">
    <source>
        <dbReference type="Proteomes" id="UP001485459"/>
    </source>
</evidence>
<dbReference type="PANTHER" id="PTHR43214">
    <property type="entry name" value="TWO-COMPONENT RESPONSE REGULATOR"/>
    <property type="match status" value="1"/>
</dbReference>
<dbReference type="InterPro" id="IPR011006">
    <property type="entry name" value="CheY-like_superfamily"/>
</dbReference>
<accession>A0ABZ2YRI6</accession>
<dbReference type="InterPro" id="IPR000792">
    <property type="entry name" value="Tscrpt_reg_LuxR_C"/>
</dbReference>
<keyword evidence="1 3" id="KW-0597">Phosphoprotein</keyword>
<feature type="domain" description="Response regulatory" evidence="5">
    <location>
        <begin position="3"/>
        <end position="119"/>
    </location>
</feature>
<dbReference type="SUPFAM" id="SSF52172">
    <property type="entry name" value="CheY-like"/>
    <property type="match status" value="1"/>
</dbReference>
<evidence type="ECO:0000256" key="3">
    <source>
        <dbReference type="PROSITE-ProRule" id="PRU00169"/>
    </source>
</evidence>
<dbReference type="EMBL" id="CP149822">
    <property type="protein sequence ID" value="WZN42411.1"/>
    <property type="molecule type" value="Genomic_DNA"/>
</dbReference>
<dbReference type="InterPro" id="IPR058245">
    <property type="entry name" value="NreC/VraR/RcsB-like_REC"/>
</dbReference>
<dbReference type="RefSeq" id="WP_341837245.1">
    <property type="nucleotide sequence ID" value="NZ_CP149822.1"/>
</dbReference>
<feature type="domain" description="HTH luxR-type" evidence="4">
    <location>
        <begin position="148"/>
        <end position="213"/>
    </location>
</feature>
<dbReference type="Pfam" id="PF00072">
    <property type="entry name" value="Response_reg"/>
    <property type="match status" value="1"/>
</dbReference>
<dbReference type="PROSITE" id="PS00622">
    <property type="entry name" value="HTH_LUXR_1"/>
    <property type="match status" value="1"/>
</dbReference>
<dbReference type="InterPro" id="IPR001789">
    <property type="entry name" value="Sig_transdc_resp-reg_receiver"/>
</dbReference>
<evidence type="ECO:0000313" key="6">
    <source>
        <dbReference type="EMBL" id="WZN42411.1"/>
    </source>
</evidence>
<evidence type="ECO:0000256" key="2">
    <source>
        <dbReference type="ARBA" id="ARBA00023125"/>
    </source>
</evidence>
<dbReference type="PROSITE" id="PS50110">
    <property type="entry name" value="RESPONSE_REGULATORY"/>
    <property type="match status" value="1"/>
</dbReference>
<gene>
    <name evidence="6" type="ORF">WJU16_05110</name>
</gene>
<dbReference type="InterPro" id="IPR016032">
    <property type="entry name" value="Sig_transdc_resp-reg_C-effctor"/>
</dbReference>
<organism evidence="6 7">
    <name type="scientific">Chitinophaga pollutisoli</name>
    <dbReference type="NCBI Taxonomy" id="3133966"/>
    <lineage>
        <taxon>Bacteria</taxon>
        <taxon>Pseudomonadati</taxon>
        <taxon>Bacteroidota</taxon>
        <taxon>Chitinophagia</taxon>
        <taxon>Chitinophagales</taxon>
        <taxon>Chitinophagaceae</taxon>
        <taxon>Chitinophaga</taxon>
    </lineage>
</organism>
<dbReference type="CDD" id="cd17535">
    <property type="entry name" value="REC_NarL-like"/>
    <property type="match status" value="1"/>
</dbReference>
<proteinExistence type="predicted"/>
<keyword evidence="7" id="KW-1185">Reference proteome</keyword>
<dbReference type="CDD" id="cd06170">
    <property type="entry name" value="LuxR_C_like"/>
    <property type="match status" value="1"/>
</dbReference>
<dbReference type="SUPFAM" id="SSF46894">
    <property type="entry name" value="C-terminal effector domain of the bipartite response regulators"/>
    <property type="match status" value="1"/>
</dbReference>
<dbReference type="Pfam" id="PF00196">
    <property type="entry name" value="GerE"/>
    <property type="match status" value="1"/>
</dbReference>